<keyword evidence="2" id="KW-0813">Transport</keyword>
<feature type="transmembrane region" description="Helical" evidence="9">
    <location>
        <begin position="147"/>
        <end position="167"/>
    </location>
</feature>
<feature type="transmembrane region" description="Helical" evidence="9">
    <location>
        <begin position="55"/>
        <end position="75"/>
    </location>
</feature>
<dbReference type="Pfam" id="PF02653">
    <property type="entry name" value="BPD_transp_2"/>
    <property type="match status" value="1"/>
</dbReference>
<dbReference type="GO" id="GO:0006865">
    <property type="term" value="P:amino acid transport"/>
    <property type="evidence" value="ECO:0007669"/>
    <property type="project" value="UniProtKB-KW"/>
</dbReference>
<protein>
    <submittedName>
        <fullName evidence="10">Urea ABC transporter permease subunit UrtB</fullName>
    </submittedName>
</protein>
<evidence type="ECO:0000256" key="2">
    <source>
        <dbReference type="ARBA" id="ARBA00022448"/>
    </source>
</evidence>
<organism evidence="10 11">
    <name type="scientific">Kumtagia ephedrae</name>
    <dbReference type="NCBI Taxonomy" id="2116701"/>
    <lineage>
        <taxon>Bacteria</taxon>
        <taxon>Pseudomonadati</taxon>
        <taxon>Pseudomonadota</taxon>
        <taxon>Alphaproteobacteria</taxon>
        <taxon>Hyphomicrobiales</taxon>
        <taxon>Phyllobacteriaceae</taxon>
        <taxon>Kumtagia</taxon>
    </lineage>
</organism>
<feature type="transmembrane region" description="Helical" evidence="9">
    <location>
        <begin position="233"/>
        <end position="257"/>
    </location>
</feature>
<evidence type="ECO:0000256" key="5">
    <source>
        <dbReference type="ARBA" id="ARBA00022970"/>
    </source>
</evidence>
<feature type="transmembrane region" description="Helical" evidence="9">
    <location>
        <begin position="87"/>
        <end position="105"/>
    </location>
</feature>
<evidence type="ECO:0000256" key="1">
    <source>
        <dbReference type="ARBA" id="ARBA00004651"/>
    </source>
</evidence>
<dbReference type="RefSeq" id="WP_106770519.1">
    <property type="nucleotide sequence ID" value="NZ_PXYK01000002.1"/>
</dbReference>
<keyword evidence="3" id="KW-1003">Cell membrane</keyword>
<accession>A0A2P7SRR9</accession>
<dbReference type="InterPro" id="IPR017779">
    <property type="entry name" value="ABC_UrtB_bac"/>
</dbReference>
<keyword evidence="5" id="KW-0029">Amino-acid transport</keyword>
<comment type="subcellular location">
    <subcellularLocation>
        <location evidence="1">Cell membrane</location>
        <topology evidence="1">Multi-pass membrane protein</topology>
    </subcellularLocation>
</comment>
<evidence type="ECO:0000256" key="9">
    <source>
        <dbReference type="SAM" id="Phobius"/>
    </source>
</evidence>
<dbReference type="InterPro" id="IPR001851">
    <property type="entry name" value="ABC_transp_permease"/>
</dbReference>
<dbReference type="AlphaFoldDB" id="A0A2P7SRR9"/>
<feature type="transmembrane region" description="Helical" evidence="9">
    <location>
        <begin position="200"/>
        <end position="221"/>
    </location>
</feature>
<keyword evidence="11" id="KW-1185">Reference proteome</keyword>
<dbReference type="OrthoDB" id="9807115at2"/>
<feature type="transmembrane region" description="Helical" evidence="9">
    <location>
        <begin position="269"/>
        <end position="285"/>
    </location>
</feature>
<dbReference type="Proteomes" id="UP000241229">
    <property type="component" value="Unassembled WGS sequence"/>
</dbReference>
<dbReference type="InterPro" id="IPR052157">
    <property type="entry name" value="BCAA_transport_permease"/>
</dbReference>
<gene>
    <name evidence="10" type="primary">urtB</name>
    <name evidence="10" type="ORF">C7I84_02190</name>
</gene>
<sequence>METFVIGLSIASILFMVALGLAIIYGTMKVINLAHGEMVMIGAYVTVLATKHLGFNLYLCLPLAFLVTAGFGLVIERTVVRRLYGRLLDTLLATWGIALILQQLIRIHFGLGLFGIHIDGLGSDLQNVPVPGELQQTLHFLGANIPVYRAFIFVVALLLGAVTWWLIYRTRFGSQLRAVSVARNTAAACGVNDKRVNMLAFAYGSGLAGIAGVLVSGFKTVSPDMGTPYVVDAFLVVVAGGVGHLAGTFLSAGILGEVQSFVAMWLNDVYGRTVLFAVVILILLFKPQGLFVSRSR</sequence>
<dbReference type="GO" id="GO:0005886">
    <property type="term" value="C:plasma membrane"/>
    <property type="evidence" value="ECO:0007669"/>
    <property type="project" value="UniProtKB-SubCell"/>
</dbReference>
<feature type="transmembrane region" description="Helical" evidence="9">
    <location>
        <begin position="6"/>
        <end position="25"/>
    </location>
</feature>
<dbReference type="EMBL" id="PXYK01000002">
    <property type="protein sequence ID" value="PSJ65179.1"/>
    <property type="molecule type" value="Genomic_DNA"/>
</dbReference>
<evidence type="ECO:0000256" key="4">
    <source>
        <dbReference type="ARBA" id="ARBA00022692"/>
    </source>
</evidence>
<reference evidence="10 11" key="1">
    <citation type="submission" date="2018-03" db="EMBL/GenBank/DDBJ databases">
        <title>The draft genome of Mesorhizobium sp. 6GN-30.</title>
        <authorList>
            <person name="Liu L."/>
            <person name="Li L."/>
            <person name="Wang T."/>
            <person name="Zhang X."/>
            <person name="Liang L."/>
        </authorList>
    </citation>
    <scope>NUCLEOTIDE SEQUENCE [LARGE SCALE GENOMIC DNA]</scope>
    <source>
        <strain evidence="10 11">6GN30</strain>
    </source>
</reference>
<dbReference type="PANTHER" id="PTHR11795">
    <property type="entry name" value="BRANCHED-CHAIN AMINO ACID TRANSPORT SYSTEM PERMEASE PROTEIN LIVH"/>
    <property type="match status" value="1"/>
</dbReference>
<name>A0A2P7SRR9_9HYPH</name>
<dbReference type="PANTHER" id="PTHR11795:SF447">
    <property type="entry name" value="ABC TRANSPORTER PERMEASE PROTEIN"/>
    <property type="match status" value="1"/>
</dbReference>
<comment type="caution">
    <text evidence="10">The sequence shown here is derived from an EMBL/GenBank/DDBJ whole genome shotgun (WGS) entry which is preliminary data.</text>
</comment>
<comment type="similarity">
    <text evidence="8">Belongs to the binding-protein-dependent transport system permease family. LivHM subfamily.</text>
</comment>
<keyword evidence="7 9" id="KW-0472">Membrane</keyword>
<dbReference type="CDD" id="cd06582">
    <property type="entry name" value="TM_PBP1_LivH_like"/>
    <property type="match status" value="1"/>
</dbReference>
<dbReference type="GO" id="GO:0022857">
    <property type="term" value="F:transmembrane transporter activity"/>
    <property type="evidence" value="ECO:0007669"/>
    <property type="project" value="InterPro"/>
</dbReference>
<evidence type="ECO:0000256" key="6">
    <source>
        <dbReference type="ARBA" id="ARBA00022989"/>
    </source>
</evidence>
<evidence type="ECO:0000256" key="3">
    <source>
        <dbReference type="ARBA" id="ARBA00022475"/>
    </source>
</evidence>
<dbReference type="NCBIfam" id="TIGR03409">
    <property type="entry name" value="urea_trans_UrtB"/>
    <property type="match status" value="1"/>
</dbReference>
<feature type="transmembrane region" description="Helical" evidence="9">
    <location>
        <begin position="30"/>
        <end position="49"/>
    </location>
</feature>
<evidence type="ECO:0000313" key="10">
    <source>
        <dbReference type="EMBL" id="PSJ65179.1"/>
    </source>
</evidence>
<evidence type="ECO:0000256" key="8">
    <source>
        <dbReference type="ARBA" id="ARBA00037998"/>
    </source>
</evidence>
<evidence type="ECO:0000256" key="7">
    <source>
        <dbReference type="ARBA" id="ARBA00023136"/>
    </source>
</evidence>
<proteinExistence type="inferred from homology"/>
<keyword evidence="6 9" id="KW-1133">Transmembrane helix</keyword>
<keyword evidence="4 9" id="KW-0812">Transmembrane</keyword>
<evidence type="ECO:0000313" key="11">
    <source>
        <dbReference type="Proteomes" id="UP000241229"/>
    </source>
</evidence>